<evidence type="ECO:0000313" key="1">
    <source>
        <dbReference type="EMBL" id="QHT02672.1"/>
    </source>
</evidence>
<dbReference type="EMBL" id="MN739396">
    <property type="protein sequence ID" value="QHT02672.1"/>
    <property type="molecule type" value="Genomic_DNA"/>
</dbReference>
<proteinExistence type="predicted"/>
<sequence>MKFCLKTPLQFSKDFTFIPLQFKGNKECIFQTPRMYVPFGVQSPNIPNKPVNKNNKEYIMISFQNKTNDLQTEKFLDDLNYIYDLIKFEYLETHNVNHFIKENDGNYTMNIKLRDNMPTFDTHKNPLDDIPLYSYASFIIHLVGLWVTDDQIWFQWYALQSRVENNVVLNEYAFVDTIKKPIPPPPPPAPPPPPPLPNFGKDKYKKMIKLSAPTAKENQVILKSTISSDMLQSVKLKKPELKSDMNGFEAPSLDSLQLALQRLRRIINPE</sequence>
<dbReference type="AlphaFoldDB" id="A0A6C0CEU5"/>
<accession>A0A6C0CEU5</accession>
<protein>
    <submittedName>
        <fullName evidence="1">Uncharacterized protein</fullName>
    </submittedName>
</protein>
<reference evidence="1" key="1">
    <citation type="journal article" date="2020" name="Nature">
        <title>Giant virus diversity and host interactions through global metagenomics.</title>
        <authorList>
            <person name="Schulz F."/>
            <person name="Roux S."/>
            <person name="Paez-Espino D."/>
            <person name="Jungbluth S."/>
            <person name="Walsh D.A."/>
            <person name="Denef V.J."/>
            <person name="McMahon K.D."/>
            <person name="Konstantinidis K.T."/>
            <person name="Eloe-Fadrosh E.A."/>
            <person name="Kyrpides N.C."/>
            <person name="Woyke T."/>
        </authorList>
    </citation>
    <scope>NUCLEOTIDE SEQUENCE</scope>
    <source>
        <strain evidence="1">GVMAG-M-3300020595-32</strain>
    </source>
</reference>
<organism evidence="1">
    <name type="scientific">viral metagenome</name>
    <dbReference type="NCBI Taxonomy" id="1070528"/>
    <lineage>
        <taxon>unclassified sequences</taxon>
        <taxon>metagenomes</taxon>
        <taxon>organismal metagenomes</taxon>
    </lineage>
</organism>
<name>A0A6C0CEU5_9ZZZZ</name>